<gene>
    <name evidence="1" type="ORF">B5M45_30095</name>
</gene>
<evidence type="ECO:0000313" key="1">
    <source>
        <dbReference type="EMBL" id="ORJ52774.1"/>
    </source>
</evidence>
<dbReference type="AlphaFoldDB" id="A0A1X0XIP9"/>
<accession>A0A1X0XIP9</accession>
<proteinExistence type="predicted"/>
<keyword evidence="2" id="KW-1185">Reference proteome</keyword>
<evidence type="ECO:0000313" key="2">
    <source>
        <dbReference type="Proteomes" id="UP000193040"/>
    </source>
</evidence>
<protein>
    <submittedName>
        <fullName evidence="1">Uncharacterized protein</fullName>
    </submittedName>
</protein>
<dbReference type="Proteomes" id="UP000193040">
    <property type="component" value="Unassembled WGS sequence"/>
</dbReference>
<dbReference type="RefSeq" id="WP_068023006.1">
    <property type="nucleotide sequence ID" value="NZ_MZZM01000044.1"/>
</dbReference>
<reference evidence="1 2" key="1">
    <citation type="submission" date="2017-03" db="EMBL/GenBank/DDBJ databases">
        <title>Genomic insights into Mycobacterium simiae human colonization.</title>
        <authorList>
            <person name="Steffani J.L."/>
            <person name="Brunck M.E."/>
            <person name="Cruz E."/>
            <person name="Montiel R."/>
            <person name="Barona F."/>
        </authorList>
    </citation>
    <scope>NUCLEOTIDE SEQUENCE [LARGE SCALE GENOMIC DNA]</scope>
    <source>
        <strain evidence="1 2">MsiGto</strain>
    </source>
</reference>
<dbReference type="EMBL" id="MZZM01000044">
    <property type="protein sequence ID" value="ORJ52774.1"/>
    <property type="molecule type" value="Genomic_DNA"/>
</dbReference>
<sequence length="106" mass="11495">MTAAVICPLVSSVDDNGTQRITVLDADESVVCGAYKPPGHTHWRLFMSAALARVGSPAALMPAQHLLTPRRADACQWLRLIGHLYAHPAEAATAATPSRYVTFRRE</sequence>
<organism evidence="1 2">
    <name type="scientific">Mycobacterium simiae</name>
    <name type="common">Mycobacterium habana</name>
    <dbReference type="NCBI Taxonomy" id="1784"/>
    <lineage>
        <taxon>Bacteria</taxon>
        <taxon>Bacillati</taxon>
        <taxon>Actinomycetota</taxon>
        <taxon>Actinomycetes</taxon>
        <taxon>Mycobacteriales</taxon>
        <taxon>Mycobacteriaceae</taxon>
        <taxon>Mycobacterium</taxon>
        <taxon>Mycobacterium simiae complex</taxon>
    </lineage>
</organism>
<comment type="caution">
    <text evidence="1">The sequence shown here is derived from an EMBL/GenBank/DDBJ whole genome shotgun (WGS) entry which is preliminary data.</text>
</comment>
<name>A0A1X0XIP9_MYCSI</name>